<protein>
    <recommendedName>
        <fullName evidence="4">2-methylcitrate dehydratase</fullName>
    </recommendedName>
</protein>
<gene>
    <name evidence="2" type="ORF">St703_01850</name>
</gene>
<dbReference type="AlphaFoldDB" id="A0A5K7WYD9"/>
<dbReference type="Proteomes" id="UP000326951">
    <property type="component" value="Chromosome"/>
</dbReference>
<feature type="region of interest" description="Disordered" evidence="1">
    <location>
        <begin position="189"/>
        <end position="217"/>
    </location>
</feature>
<accession>A0A5K7WYD9</accession>
<evidence type="ECO:0000313" key="2">
    <source>
        <dbReference type="EMBL" id="BBN97480.1"/>
    </source>
</evidence>
<proteinExistence type="predicted"/>
<evidence type="ECO:0000313" key="3">
    <source>
        <dbReference type="Proteomes" id="UP000326951"/>
    </source>
</evidence>
<feature type="compositionally biased region" description="Acidic residues" evidence="1">
    <location>
        <begin position="197"/>
        <end position="208"/>
    </location>
</feature>
<dbReference type="EMBL" id="AP021853">
    <property type="protein sequence ID" value="BBN97480.1"/>
    <property type="molecule type" value="Genomic_DNA"/>
</dbReference>
<evidence type="ECO:0000256" key="1">
    <source>
        <dbReference type="SAM" id="MobiDB-lite"/>
    </source>
</evidence>
<evidence type="ECO:0008006" key="4">
    <source>
        <dbReference type="Google" id="ProtNLM"/>
    </source>
</evidence>
<organism evidence="2 3">
    <name type="scientific">Sporolactobacillus terrae</name>
    <dbReference type="NCBI Taxonomy" id="269673"/>
    <lineage>
        <taxon>Bacteria</taxon>
        <taxon>Bacillati</taxon>
        <taxon>Bacillota</taxon>
        <taxon>Bacilli</taxon>
        <taxon>Bacillales</taxon>
        <taxon>Sporolactobacillaceae</taxon>
        <taxon>Sporolactobacillus</taxon>
    </lineage>
</organism>
<sequence>MAYIEFFPLVKKVNLKPDGVQEIVLEVRGGGLAGKIDALADMIDTHVNVQLEEKYVAYKVTVNKETQKPMTEYKVDEQGVVHEVKPAFQQEELDLGLPPELVPTEEKDEVLERRTIDEFIASGLAPTFDDLGLDFYEIAKLRIDNGLSYLKIASKIGVPDGQLTQELDEYRKRVAPLAEKWDEWRKDQAAKAKLDNGEQDESEKDTGDDEGKGAGAA</sequence>
<dbReference type="RefSeq" id="WP_152080061.1">
    <property type="nucleotide sequence ID" value="NZ_AP021853.1"/>
</dbReference>
<reference evidence="2 3" key="1">
    <citation type="submission" date="2019-09" db="EMBL/GenBank/DDBJ databases">
        <title>Complete genome sequence of Sporolactobacillus terrae 70-3.</title>
        <authorList>
            <person name="Tanaka N."/>
            <person name="Shiwa Y."/>
            <person name="Fujita N."/>
            <person name="Tanasupawat S."/>
        </authorList>
    </citation>
    <scope>NUCLEOTIDE SEQUENCE [LARGE SCALE GENOMIC DNA]</scope>
    <source>
        <strain evidence="2 3">70-3</strain>
    </source>
</reference>
<name>A0A5K7WYD9_9BACL</name>